<organism evidence="13 14">
    <name type="scientific">Lactuca saligna</name>
    <name type="common">Willowleaf lettuce</name>
    <dbReference type="NCBI Taxonomy" id="75948"/>
    <lineage>
        <taxon>Eukaryota</taxon>
        <taxon>Viridiplantae</taxon>
        <taxon>Streptophyta</taxon>
        <taxon>Embryophyta</taxon>
        <taxon>Tracheophyta</taxon>
        <taxon>Spermatophyta</taxon>
        <taxon>Magnoliopsida</taxon>
        <taxon>eudicotyledons</taxon>
        <taxon>Gunneridae</taxon>
        <taxon>Pentapetalae</taxon>
        <taxon>asterids</taxon>
        <taxon>campanulids</taxon>
        <taxon>Asterales</taxon>
        <taxon>Asteraceae</taxon>
        <taxon>Cichorioideae</taxon>
        <taxon>Cichorieae</taxon>
        <taxon>Lactucinae</taxon>
        <taxon>Lactuca</taxon>
    </lineage>
</organism>
<evidence type="ECO:0000256" key="6">
    <source>
        <dbReference type="ARBA" id="ARBA00022853"/>
    </source>
</evidence>
<dbReference type="GO" id="GO:0005634">
    <property type="term" value="C:nucleus"/>
    <property type="evidence" value="ECO:0007669"/>
    <property type="project" value="UniProtKB-SubCell"/>
</dbReference>
<proteinExistence type="predicted"/>
<dbReference type="InterPro" id="IPR001214">
    <property type="entry name" value="SET_dom"/>
</dbReference>
<protein>
    <recommendedName>
        <fullName evidence="15">Histone-lysine N-methyltransferase</fullName>
    </recommendedName>
</protein>
<dbReference type="SMART" id="SM00468">
    <property type="entry name" value="PreSET"/>
    <property type="match status" value="1"/>
</dbReference>
<name>A0AA35YQ96_LACSI</name>
<dbReference type="InterPro" id="IPR025794">
    <property type="entry name" value="H3-K9-MeTrfase_plant"/>
</dbReference>
<dbReference type="GO" id="GO:0005694">
    <property type="term" value="C:chromosome"/>
    <property type="evidence" value="ECO:0007669"/>
    <property type="project" value="UniProtKB-SubCell"/>
</dbReference>
<dbReference type="Pfam" id="PF02182">
    <property type="entry name" value="SAD_SRA"/>
    <property type="match status" value="1"/>
</dbReference>
<evidence type="ECO:0000256" key="5">
    <source>
        <dbReference type="ARBA" id="ARBA00022691"/>
    </source>
</evidence>
<dbReference type="InterPro" id="IPR046341">
    <property type="entry name" value="SET_dom_sf"/>
</dbReference>
<dbReference type="InterPro" id="IPR036987">
    <property type="entry name" value="SRA-YDG_sf"/>
</dbReference>
<reference evidence="13" key="1">
    <citation type="submission" date="2023-04" db="EMBL/GenBank/DDBJ databases">
        <authorList>
            <person name="Vijverberg K."/>
            <person name="Xiong W."/>
            <person name="Schranz E."/>
        </authorList>
    </citation>
    <scope>NUCLEOTIDE SEQUENCE</scope>
</reference>
<dbReference type="InterPro" id="IPR003616">
    <property type="entry name" value="Post-SET_dom"/>
</dbReference>
<evidence type="ECO:0000313" key="13">
    <source>
        <dbReference type="EMBL" id="CAI9278129.1"/>
    </source>
</evidence>
<dbReference type="PROSITE" id="PS50280">
    <property type="entry name" value="SET"/>
    <property type="match status" value="1"/>
</dbReference>
<accession>A0AA35YQ96</accession>
<sequence>MGSDKSLCNGTLDVYVTKKFGQRVQKMVSEECPVKKRCSPRLRKIPEGKKPFYGPPRKASQQHPIDFITSDAAKLESLLELHEKDAVSVVERKIKCSPTSCKPNILKSMVTALDASASASASCITKGGLDSATEKKSLDCCVTSYVTHTRNDKARVKKALRIYNKYYLHFFQEQGVCKYDGKRLAKHLDLKKEGICVRSIKRPDLKAISKMLEFNEVLYPTKRFGHLPGIDIGYQFYSRAEMVALGLHSHWLNDIDYMGESYSKMEEFKGKGYTFPLAVAVVLSAQCEDDLDNLEDIVYIGQGGNDVMVNKHRKMACGDLALKNSIEHCVPVRVVGGHRHTSTREHQSLSLGLRLYTYYGLYKVSECWPAEGVSASGMLVYKYRLKRLQGQPKLTTNQVQCSNGRSSRVPIKAPELVCLDITEGQEDVCIPVINTIDDTIITGFTYTKYNQVLSNLSLPTNAQGCECKGNCTDPRTCACAKLNGFDFPYVRSSGGRLIEAKDVVFECGPNCGCGPGCINRISQRGIKYQLEVFRTSNRGWAVRSKDFIPCGAPVCEYIGELRRTNELDNVAENDYIFEIDCCQTIKGIGGRERRLGDVSESVSSQLDEKSMNEGEAEFCIDAGRVGNVARFINHSCDPNLFVQCVLSEHHHLRLARILLFASDNIPPMQELTYDYGYALDSVVDNNGTVRTLPCHCGTSDCRNRLY</sequence>
<dbReference type="GO" id="GO:0008270">
    <property type="term" value="F:zinc ion binding"/>
    <property type="evidence" value="ECO:0007669"/>
    <property type="project" value="InterPro"/>
</dbReference>
<dbReference type="EMBL" id="OX465080">
    <property type="protein sequence ID" value="CAI9278129.1"/>
    <property type="molecule type" value="Genomic_DNA"/>
</dbReference>
<keyword evidence="3" id="KW-0489">Methyltransferase</keyword>
<evidence type="ECO:0000313" key="14">
    <source>
        <dbReference type="Proteomes" id="UP001177003"/>
    </source>
</evidence>
<dbReference type="Gene3D" id="2.170.270.10">
    <property type="entry name" value="SET domain"/>
    <property type="match status" value="1"/>
</dbReference>
<keyword evidence="2" id="KW-0158">Chromosome</keyword>
<dbReference type="PROSITE" id="PS51015">
    <property type="entry name" value="YDG"/>
    <property type="match status" value="1"/>
</dbReference>
<gene>
    <name evidence="13" type="ORF">LSALG_LOCUS18020</name>
</gene>
<evidence type="ECO:0000259" key="10">
    <source>
        <dbReference type="PROSITE" id="PS50867"/>
    </source>
</evidence>
<dbReference type="GO" id="GO:0042054">
    <property type="term" value="F:histone methyltransferase activity"/>
    <property type="evidence" value="ECO:0007669"/>
    <property type="project" value="InterPro"/>
</dbReference>
<keyword evidence="14" id="KW-1185">Reference proteome</keyword>
<dbReference type="Gene3D" id="2.30.280.10">
    <property type="entry name" value="SRA-YDG"/>
    <property type="match status" value="1"/>
</dbReference>
<dbReference type="SUPFAM" id="SSF88697">
    <property type="entry name" value="PUA domain-like"/>
    <property type="match status" value="1"/>
</dbReference>
<evidence type="ECO:0000256" key="8">
    <source>
        <dbReference type="PROSITE-ProRule" id="PRU00358"/>
    </source>
</evidence>
<feature type="domain" description="Post-SET" evidence="11">
    <location>
        <begin position="690"/>
        <end position="706"/>
    </location>
</feature>
<dbReference type="SMART" id="SM00317">
    <property type="entry name" value="SET"/>
    <property type="match status" value="1"/>
</dbReference>
<dbReference type="PANTHER" id="PTHR45660:SF95">
    <property type="entry name" value="SU(VAR)3-9-4-LIKE PROTEIN-RELATED"/>
    <property type="match status" value="1"/>
</dbReference>
<keyword evidence="7 8" id="KW-0539">Nucleus</keyword>
<evidence type="ECO:0000256" key="1">
    <source>
        <dbReference type="ARBA" id="ARBA00004286"/>
    </source>
</evidence>
<feature type="domain" description="YDG" evidence="12">
    <location>
        <begin position="225"/>
        <end position="387"/>
    </location>
</feature>
<dbReference type="InterPro" id="IPR015947">
    <property type="entry name" value="PUA-like_sf"/>
</dbReference>
<dbReference type="PANTHER" id="PTHR45660">
    <property type="entry name" value="HISTONE-LYSINE N-METHYLTRANSFERASE SETMAR"/>
    <property type="match status" value="1"/>
</dbReference>
<dbReference type="InterPro" id="IPR007728">
    <property type="entry name" value="Pre-SET_dom"/>
</dbReference>
<feature type="domain" description="Pre-SET" evidence="10">
    <location>
        <begin position="463"/>
        <end position="525"/>
    </location>
</feature>
<evidence type="ECO:0000259" key="12">
    <source>
        <dbReference type="PROSITE" id="PS51015"/>
    </source>
</evidence>
<keyword evidence="6" id="KW-0156">Chromatin regulator</keyword>
<dbReference type="GO" id="GO:0032259">
    <property type="term" value="P:methylation"/>
    <property type="evidence" value="ECO:0007669"/>
    <property type="project" value="UniProtKB-KW"/>
</dbReference>
<keyword evidence="5" id="KW-0949">S-adenosyl-L-methionine</keyword>
<evidence type="ECO:0000259" key="9">
    <source>
        <dbReference type="PROSITE" id="PS50280"/>
    </source>
</evidence>
<dbReference type="SUPFAM" id="SSF82199">
    <property type="entry name" value="SET domain"/>
    <property type="match status" value="1"/>
</dbReference>
<evidence type="ECO:0000256" key="3">
    <source>
        <dbReference type="ARBA" id="ARBA00022603"/>
    </source>
</evidence>
<dbReference type="InterPro" id="IPR003105">
    <property type="entry name" value="SRA_YDG"/>
</dbReference>
<comment type="subcellular location">
    <subcellularLocation>
        <location evidence="1">Chromosome</location>
    </subcellularLocation>
    <subcellularLocation>
        <location evidence="8">Nucleus</location>
    </subcellularLocation>
</comment>
<dbReference type="PROSITE" id="PS50867">
    <property type="entry name" value="PRE_SET"/>
    <property type="match status" value="1"/>
</dbReference>
<dbReference type="GO" id="GO:0003690">
    <property type="term" value="F:double-stranded DNA binding"/>
    <property type="evidence" value="ECO:0007669"/>
    <property type="project" value="TreeGrafter"/>
</dbReference>
<dbReference type="PROSITE" id="PS51575">
    <property type="entry name" value="SAM_MT43_SUVAR39_2"/>
    <property type="match status" value="1"/>
</dbReference>
<evidence type="ECO:0000259" key="11">
    <source>
        <dbReference type="PROSITE" id="PS50868"/>
    </source>
</evidence>
<evidence type="ECO:0008006" key="15">
    <source>
        <dbReference type="Google" id="ProtNLM"/>
    </source>
</evidence>
<dbReference type="Proteomes" id="UP001177003">
    <property type="component" value="Chromosome 4"/>
</dbReference>
<feature type="domain" description="SET" evidence="9">
    <location>
        <begin position="528"/>
        <end position="676"/>
    </location>
</feature>
<dbReference type="SMART" id="SM00466">
    <property type="entry name" value="SRA"/>
    <property type="match status" value="1"/>
</dbReference>
<evidence type="ECO:0000256" key="2">
    <source>
        <dbReference type="ARBA" id="ARBA00022454"/>
    </source>
</evidence>
<dbReference type="InterPro" id="IPR051357">
    <property type="entry name" value="H3K9_HMTase_SUVAR3-9"/>
</dbReference>
<keyword evidence="4" id="KW-0808">Transferase</keyword>
<dbReference type="PROSITE" id="PS50868">
    <property type="entry name" value="POST_SET"/>
    <property type="match status" value="1"/>
</dbReference>
<evidence type="ECO:0000256" key="4">
    <source>
        <dbReference type="ARBA" id="ARBA00022679"/>
    </source>
</evidence>
<dbReference type="Pfam" id="PF05033">
    <property type="entry name" value="Pre-SET"/>
    <property type="match status" value="1"/>
</dbReference>
<dbReference type="Pfam" id="PF00856">
    <property type="entry name" value="SET"/>
    <property type="match status" value="1"/>
</dbReference>
<evidence type="ECO:0000256" key="7">
    <source>
        <dbReference type="ARBA" id="ARBA00023242"/>
    </source>
</evidence>
<dbReference type="AlphaFoldDB" id="A0AA35YQ96"/>